<gene>
    <name evidence="7" type="ORF">SPF06_10860</name>
</gene>
<dbReference type="PROSITE" id="PS00065">
    <property type="entry name" value="D_2_HYDROXYACID_DH_1"/>
    <property type="match status" value="1"/>
</dbReference>
<feature type="transmembrane region" description="Helical" evidence="4">
    <location>
        <begin position="6"/>
        <end position="23"/>
    </location>
</feature>
<reference evidence="7 8" key="1">
    <citation type="submission" date="2023-12" db="EMBL/GenBank/DDBJ databases">
        <title>Sinomonas terricola sp. nov, isolated from litchi orchard soil in Guangdong, PR China.</title>
        <authorList>
            <person name="Jiaxin W."/>
            <person name="Yang Z."/>
            <person name="Honghui Z."/>
        </authorList>
    </citation>
    <scope>NUCLEOTIDE SEQUENCE [LARGE SCALE GENOMIC DNA]</scope>
    <source>
        <strain evidence="7 8">JGH33</strain>
    </source>
</reference>
<dbReference type="Proteomes" id="UP001304769">
    <property type="component" value="Unassembled WGS sequence"/>
</dbReference>
<evidence type="ECO:0000256" key="3">
    <source>
        <dbReference type="ARBA" id="ARBA00023002"/>
    </source>
</evidence>
<dbReference type="InterPro" id="IPR036291">
    <property type="entry name" value="NAD(P)-bd_dom_sf"/>
</dbReference>
<evidence type="ECO:0000256" key="2">
    <source>
        <dbReference type="ARBA" id="ARBA00009463"/>
    </source>
</evidence>
<dbReference type="InterPro" id="IPR029752">
    <property type="entry name" value="D-isomer_DH_CS1"/>
</dbReference>
<keyword evidence="4" id="KW-1133">Transmembrane helix</keyword>
<dbReference type="InterPro" id="IPR013328">
    <property type="entry name" value="6PGD_dom2"/>
</dbReference>
<dbReference type="EC" id="1.1.1.35" evidence="7"/>
<dbReference type="RefSeq" id="WP_323279077.1">
    <property type="nucleotide sequence ID" value="NZ_JAYGGQ010000007.1"/>
</dbReference>
<comment type="pathway">
    <text evidence="1">Lipid metabolism; butanoate metabolism.</text>
</comment>
<accession>A0ABU5T6C2</accession>
<dbReference type="PROSITE" id="PS00067">
    <property type="entry name" value="3HCDH"/>
    <property type="match status" value="1"/>
</dbReference>
<comment type="caution">
    <text evidence="7">The sequence shown here is derived from an EMBL/GenBank/DDBJ whole genome shotgun (WGS) entry which is preliminary data.</text>
</comment>
<dbReference type="Pfam" id="PF00725">
    <property type="entry name" value="3HCDH"/>
    <property type="match status" value="1"/>
</dbReference>
<comment type="similarity">
    <text evidence="2">Belongs to the 3-hydroxyacyl-CoA dehydrogenase family.</text>
</comment>
<dbReference type="Gene3D" id="1.10.1040.10">
    <property type="entry name" value="N-(1-d-carboxylethyl)-l-norvaline Dehydrogenase, domain 2"/>
    <property type="match status" value="1"/>
</dbReference>
<dbReference type="GO" id="GO:0003857">
    <property type="term" value="F:(3S)-3-hydroxyacyl-CoA dehydrogenase (NAD+) activity"/>
    <property type="evidence" value="ECO:0007669"/>
    <property type="project" value="UniProtKB-EC"/>
</dbReference>
<keyword evidence="4" id="KW-0812">Transmembrane</keyword>
<dbReference type="Pfam" id="PF02737">
    <property type="entry name" value="3HCDH_N"/>
    <property type="match status" value="1"/>
</dbReference>
<evidence type="ECO:0000256" key="4">
    <source>
        <dbReference type="SAM" id="Phobius"/>
    </source>
</evidence>
<dbReference type="NCBIfam" id="NF004783">
    <property type="entry name" value="PRK06129.1"/>
    <property type="match status" value="1"/>
</dbReference>
<keyword evidence="4" id="KW-0472">Membrane</keyword>
<dbReference type="SUPFAM" id="SSF48179">
    <property type="entry name" value="6-phosphogluconate dehydrogenase C-terminal domain-like"/>
    <property type="match status" value="1"/>
</dbReference>
<evidence type="ECO:0000259" key="5">
    <source>
        <dbReference type="Pfam" id="PF00725"/>
    </source>
</evidence>
<dbReference type="InterPro" id="IPR006108">
    <property type="entry name" value="3HC_DH_C"/>
</dbReference>
<sequence length="324" mass="35750">MAERTVAVVGAGSIGVAFCVLFAKAGFRVRLWDAYPEALPRAEKDIVDRLELLRRHGLLEEPVSVVAERVSSHRVLLGALRGAQLVQECAPETLAIKEELFDEIGAYSEPGAVLASSSSAIPASRFAESNPSRERILIAHPGNPPYLIPVIEVVPSEFTAKEPIARAIRIYRETGLRPVLVEKEVEGFVFNRLQGALLREAYCLLRDGVATVEGIDEVVRNGLGRRWSFMGPFETVDLNTRGGIASHAEKMGPAYARMGAERGQHDVWASDLVAQADAQRRECLPLSKWAERVQWRDEQLMRLSRLFDLPQESAGTPTLEENAS</sequence>
<evidence type="ECO:0000313" key="7">
    <source>
        <dbReference type="EMBL" id="MEA5455222.1"/>
    </source>
</evidence>
<keyword evidence="3 7" id="KW-0560">Oxidoreductase</keyword>
<name>A0ABU5T6C2_9MICC</name>
<keyword evidence="8" id="KW-1185">Reference proteome</keyword>
<feature type="domain" description="3-hydroxyacyl-CoA dehydrogenase NAD binding" evidence="6">
    <location>
        <begin position="5"/>
        <end position="184"/>
    </location>
</feature>
<dbReference type="InterPro" id="IPR008927">
    <property type="entry name" value="6-PGluconate_DH-like_C_sf"/>
</dbReference>
<dbReference type="InterPro" id="IPR006176">
    <property type="entry name" value="3-OHacyl-CoA_DH_NAD-bd"/>
</dbReference>
<evidence type="ECO:0000256" key="1">
    <source>
        <dbReference type="ARBA" id="ARBA00005086"/>
    </source>
</evidence>
<evidence type="ECO:0000313" key="8">
    <source>
        <dbReference type="Proteomes" id="UP001304769"/>
    </source>
</evidence>
<dbReference type="EMBL" id="JAYGGQ010000007">
    <property type="protein sequence ID" value="MEA5455222.1"/>
    <property type="molecule type" value="Genomic_DNA"/>
</dbReference>
<dbReference type="SUPFAM" id="SSF51735">
    <property type="entry name" value="NAD(P)-binding Rossmann-fold domains"/>
    <property type="match status" value="1"/>
</dbReference>
<feature type="domain" description="3-hydroxyacyl-CoA dehydrogenase C-terminal" evidence="5">
    <location>
        <begin position="187"/>
        <end position="251"/>
    </location>
</feature>
<protein>
    <submittedName>
        <fullName evidence="7">3-hydroxyacyl-CoA dehydrogenase</fullName>
        <ecNumber evidence="7">1.1.1.35</ecNumber>
    </submittedName>
</protein>
<evidence type="ECO:0000259" key="6">
    <source>
        <dbReference type="Pfam" id="PF02737"/>
    </source>
</evidence>
<organism evidence="7 8">
    <name type="scientific">Sinomonas terricola</name>
    <dbReference type="NCBI Taxonomy" id="3110330"/>
    <lineage>
        <taxon>Bacteria</taxon>
        <taxon>Bacillati</taxon>
        <taxon>Actinomycetota</taxon>
        <taxon>Actinomycetes</taxon>
        <taxon>Micrococcales</taxon>
        <taxon>Micrococcaceae</taxon>
        <taxon>Sinomonas</taxon>
    </lineage>
</organism>
<dbReference type="InterPro" id="IPR006180">
    <property type="entry name" value="3-OHacyl-CoA_DH_CS"/>
</dbReference>
<dbReference type="Gene3D" id="3.40.50.720">
    <property type="entry name" value="NAD(P)-binding Rossmann-like Domain"/>
    <property type="match status" value="1"/>
</dbReference>
<dbReference type="PANTHER" id="PTHR48075">
    <property type="entry name" value="3-HYDROXYACYL-COA DEHYDROGENASE FAMILY PROTEIN"/>
    <property type="match status" value="1"/>
</dbReference>
<dbReference type="PANTHER" id="PTHR48075:SF1">
    <property type="entry name" value="LAMBDA-CRYSTALLIN HOMOLOG"/>
    <property type="match status" value="1"/>
</dbReference>
<proteinExistence type="inferred from homology"/>